<dbReference type="Gene3D" id="3.90.1510.10">
    <property type="entry name" value="Glycerate kinase, domain 2"/>
    <property type="match status" value="1"/>
</dbReference>
<dbReference type="Pfam" id="PF02595">
    <property type="entry name" value="Gly_kinase"/>
    <property type="match status" value="1"/>
</dbReference>
<evidence type="ECO:0000256" key="3">
    <source>
        <dbReference type="ARBA" id="ARBA00022777"/>
    </source>
</evidence>
<dbReference type="GO" id="GO:0016301">
    <property type="term" value="F:kinase activity"/>
    <property type="evidence" value="ECO:0007669"/>
    <property type="project" value="UniProtKB-KW"/>
</dbReference>
<comment type="caution">
    <text evidence="5">The sequence shown here is derived from an EMBL/GenBank/DDBJ whole genome shotgun (WGS) entry which is preliminary data.</text>
</comment>
<dbReference type="InterPro" id="IPR018197">
    <property type="entry name" value="Glycerate_kinase_RE-like"/>
</dbReference>
<evidence type="ECO:0000313" key="6">
    <source>
        <dbReference type="Proteomes" id="UP001629246"/>
    </source>
</evidence>
<evidence type="ECO:0000256" key="2">
    <source>
        <dbReference type="ARBA" id="ARBA00022679"/>
    </source>
</evidence>
<dbReference type="PANTHER" id="PTHR21599:SF0">
    <property type="entry name" value="GLYCERATE KINASE"/>
    <property type="match status" value="1"/>
</dbReference>
<gene>
    <name evidence="5" type="ORF">PQR62_05370</name>
</gene>
<dbReference type="Proteomes" id="UP001629246">
    <property type="component" value="Unassembled WGS sequence"/>
</dbReference>
<evidence type="ECO:0000256" key="4">
    <source>
        <dbReference type="PIRNR" id="PIRNR006078"/>
    </source>
</evidence>
<keyword evidence="3 4" id="KW-0418">Kinase</keyword>
<evidence type="ECO:0000256" key="1">
    <source>
        <dbReference type="ARBA" id="ARBA00006284"/>
    </source>
</evidence>
<accession>A0ABW9A5P0</accession>
<keyword evidence="2 4" id="KW-0808">Transferase</keyword>
<organism evidence="5 6">
    <name type="scientific">Herbaspirillum lusitanum</name>
    <dbReference type="NCBI Taxonomy" id="213312"/>
    <lineage>
        <taxon>Bacteria</taxon>
        <taxon>Pseudomonadati</taxon>
        <taxon>Pseudomonadota</taxon>
        <taxon>Betaproteobacteria</taxon>
        <taxon>Burkholderiales</taxon>
        <taxon>Oxalobacteraceae</taxon>
        <taxon>Herbaspirillum</taxon>
    </lineage>
</organism>
<sequence>MNSSSPSRSARSAAQAPVVVIAPDSFKGSLSAEEVATAIGDGIRAALPEADIRLCPIADGGEGTLDALMHAGGEICRIAARNAAGNAAQAAVGLLKNGSCVIESASVVGLTDAAGTAVAVEQRSTLGVGDCMLAMLDHGVRHFLVGLGGSSSNDGGAGLLAALGAKFYDDAGQLLAPTPHALQKLARVDVSGLDPRTKDVRIIAMSDVDNPLCGEHGATAVFGPQKGVTPEQVAALDKVLNHYAQVLEQALERKAAELPGAGAAGGLGYALLMLGAEFQSGAETVADHIGLDQALAGADWLITGEGRSDAQTLHGKAPFIASQRARRHGVPTTLLSGGIDRASLAELQGSFSGCFSIVFGPGSLQDAIGNAPELLRASAEQMARLWSTAAQAGNADRN</sequence>
<reference evidence="5 6" key="1">
    <citation type="journal article" date="2024" name="Chem. Sci.">
        <title>Discovery of megapolipeptins by genome mining of a Burkholderiales bacteria collection.</title>
        <authorList>
            <person name="Paulo B.S."/>
            <person name="Recchia M.J.J."/>
            <person name="Lee S."/>
            <person name="Fergusson C.H."/>
            <person name="Romanowski S.B."/>
            <person name="Hernandez A."/>
            <person name="Krull N."/>
            <person name="Liu D.Y."/>
            <person name="Cavanagh H."/>
            <person name="Bos A."/>
            <person name="Gray C.A."/>
            <person name="Murphy B.T."/>
            <person name="Linington R.G."/>
            <person name="Eustaquio A.S."/>
        </authorList>
    </citation>
    <scope>NUCLEOTIDE SEQUENCE [LARGE SCALE GENOMIC DNA]</scope>
    <source>
        <strain evidence="5 6">RL21-008-BIB-A</strain>
    </source>
</reference>
<proteinExistence type="inferred from homology"/>
<keyword evidence="6" id="KW-1185">Reference proteome</keyword>
<dbReference type="PANTHER" id="PTHR21599">
    <property type="entry name" value="GLYCERATE KINASE"/>
    <property type="match status" value="1"/>
</dbReference>
<evidence type="ECO:0000313" key="5">
    <source>
        <dbReference type="EMBL" id="MFL9923680.1"/>
    </source>
</evidence>
<dbReference type="InterPro" id="IPR018193">
    <property type="entry name" value="Glyc_kinase_flavodox-like_fold"/>
</dbReference>
<dbReference type="PIRSF" id="PIRSF006078">
    <property type="entry name" value="GlxK"/>
    <property type="match status" value="1"/>
</dbReference>
<dbReference type="Gene3D" id="3.40.50.10350">
    <property type="entry name" value="Glycerate kinase, domain 1"/>
    <property type="match status" value="1"/>
</dbReference>
<dbReference type="InterPro" id="IPR036129">
    <property type="entry name" value="Glycerate_kinase_sf"/>
</dbReference>
<comment type="similarity">
    <text evidence="1 4">Belongs to the glycerate kinase type-1 family.</text>
</comment>
<dbReference type="EMBL" id="JAQQFM010000002">
    <property type="protein sequence ID" value="MFL9923680.1"/>
    <property type="molecule type" value="Genomic_DNA"/>
</dbReference>
<name>A0ABW9A5P0_9BURK</name>
<dbReference type="SUPFAM" id="SSF110738">
    <property type="entry name" value="Glycerate kinase I"/>
    <property type="match status" value="1"/>
</dbReference>
<protein>
    <submittedName>
        <fullName evidence="5">Glycerate kinase</fullName>
    </submittedName>
</protein>
<dbReference type="InterPro" id="IPR004381">
    <property type="entry name" value="Glycerate_kinase"/>
</dbReference>
<dbReference type="NCBIfam" id="TIGR00045">
    <property type="entry name" value="glycerate kinase"/>
    <property type="match status" value="1"/>
</dbReference>
<dbReference type="RefSeq" id="WP_408155544.1">
    <property type="nucleotide sequence ID" value="NZ_JAQQFM010000002.1"/>
</dbReference>